<dbReference type="PANTHER" id="PTHR44688">
    <property type="entry name" value="DNA-BINDING TRANSCRIPTIONAL ACTIVATOR DEVR_DOSR"/>
    <property type="match status" value="1"/>
</dbReference>
<feature type="transmembrane region" description="Helical" evidence="4">
    <location>
        <begin position="37"/>
        <end position="55"/>
    </location>
</feature>
<keyword evidence="1" id="KW-0805">Transcription regulation</keyword>
<dbReference type="InterPro" id="IPR036388">
    <property type="entry name" value="WH-like_DNA-bd_sf"/>
</dbReference>
<protein>
    <submittedName>
        <fullName evidence="7">Helix-turn-helix transcriptional regulator</fullName>
    </submittedName>
</protein>
<keyword evidence="5" id="KW-0732">Signal</keyword>
<feature type="transmembrane region" description="Helical" evidence="4">
    <location>
        <begin position="249"/>
        <end position="268"/>
    </location>
</feature>
<keyword evidence="4" id="KW-0472">Membrane</keyword>
<sequence length="464" mass="50161">MPYRAVFPFLGMALLLSCTWCSDFSFAAPTRADATVLFYLPRVCTIVALACCALRPERLRLRERGSLVPAFLGACAGAGRLLGACAGMLPAGEALSYLGVTMYGVAEAVLLVLWLARCCALEPRRTRIVFPLAYLLVACVYFVLMVLDPVIVLALLTLFPVASGLLLGSVAGEGLDGSGEPGAGDEEAPVAWTFPFLPVALMVVYKLIFYFSLSLTDGPSLYGPLGIIVITLVALVATWFFFDRYSASLLYRLALPLMVGGLLLLAWLHAGSMVATLLTNASNIGFELFILITLAEICFKYRIDGIWMFSIVQTAQVAASTLGWCLGEAFTAANPVGSLHASAVVAAIVVALIALSMLFFNDRLVSKTFGTEPVRADGSGSRAAGATMSHYEELVWRCARVARRYGLTHREEEVLELLSQGMSTARIEEDLCISNSTAKTHIRHLYEKMGVHSRDEARKIVEAD</sequence>
<feature type="transmembrane region" description="Helical" evidence="4">
    <location>
        <begin position="221"/>
        <end position="242"/>
    </location>
</feature>
<feature type="transmembrane region" description="Helical" evidence="4">
    <location>
        <begin position="67"/>
        <end position="89"/>
    </location>
</feature>
<feature type="transmembrane region" description="Helical" evidence="4">
    <location>
        <begin position="128"/>
        <end position="144"/>
    </location>
</feature>
<reference evidence="7 8" key="1">
    <citation type="submission" date="2020-08" db="EMBL/GenBank/DDBJ databases">
        <title>Genome public.</title>
        <authorList>
            <person name="Liu C."/>
            <person name="Sun Q."/>
        </authorList>
    </citation>
    <scope>NUCLEOTIDE SEQUENCE [LARGE SCALE GENOMIC DNA]</scope>
    <source>
        <strain evidence="7 8">NSJ-70</strain>
    </source>
</reference>
<proteinExistence type="predicted"/>
<keyword evidence="3" id="KW-0804">Transcription</keyword>
<keyword evidence="8" id="KW-1185">Reference proteome</keyword>
<dbReference type="InterPro" id="IPR000792">
    <property type="entry name" value="Tscrpt_reg_LuxR_C"/>
</dbReference>
<dbReference type="SMART" id="SM00421">
    <property type="entry name" value="HTH_LUXR"/>
    <property type="match status" value="1"/>
</dbReference>
<keyword evidence="4" id="KW-0812">Transmembrane</keyword>
<organism evidence="7 8">
    <name type="scientific">Eggerthella hominis</name>
    <dbReference type="NCBI Taxonomy" id="2763043"/>
    <lineage>
        <taxon>Bacteria</taxon>
        <taxon>Bacillati</taxon>
        <taxon>Actinomycetota</taxon>
        <taxon>Coriobacteriia</taxon>
        <taxon>Eggerthellales</taxon>
        <taxon>Eggerthellaceae</taxon>
        <taxon>Eggerthella</taxon>
    </lineage>
</organism>
<evidence type="ECO:0000313" key="8">
    <source>
        <dbReference type="Proteomes" id="UP000622448"/>
    </source>
</evidence>
<feature type="transmembrane region" description="Helical" evidence="4">
    <location>
        <begin position="274"/>
        <end position="294"/>
    </location>
</feature>
<dbReference type="Pfam" id="PF00196">
    <property type="entry name" value="GerE"/>
    <property type="match status" value="1"/>
</dbReference>
<comment type="caution">
    <text evidence="7">The sequence shown here is derived from an EMBL/GenBank/DDBJ whole genome shotgun (WGS) entry which is preliminary data.</text>
</comment>
<dbReference type="RefSeq" id="WP_186939712.1">
    <property type="nucleotide sequence ID" value="NZ_JACOOA010000010.1"/>
</dbReference>
<feature type="transmembrane region" description="Helical" evidence="4">
    <location>
        <begin position="95"/>
        <end position="116"/>
    </location>
</feature>
<evidence type="ECO:0000256" key="2">
    <source>
        <dbReference type="ARBA" id="ARBA00023125"/>
    </source>
</evidence>
<dbReference type="EMBL" id="JACOOA010000010">
    <property type="protein sequence ID" value="MBC5585729.1"/>
    <property type="molecule type" value="Genomic_DNA"/>
</dbReference>
<evidence type="ECO:0000256" key="3">
    <source>
        <dbReference type="ARBA" id="ARBA00023163"/>
    </source>
</evidence>
<evidence type="ECO:0000256" key="1">
    <source>
        <dbReference type="ARBA" id="ARBA00023015"/>
    </source>
</evidence>
<dbReference type="SUPFAM" id="SSF46894">
    <property type="entry name" value="C-terminal effector domain of the bipartite response regulators"/>
    <property type="match status" value="1"/>
</dbReference>
<accession>A0ABR7BVT2</accession>
<dbReference type="PROSITE" id="PS50043">
    <property type="entry name" value="HTH_LUXR_2"/>
    <property type="match status" value="1"/>
</dbReference>
<feature type="domain" description="HTH luxR-type" evidence="6">
    <location>
        <begin position="400"/>
        <end position="464"/>
    </location>
</feature>
<gene>
    <name evidence="7" type="ORF">H8S61_16210</name>
</gene>
<feature type="transmembrane region" description="Helical" evidence="4">
    <location>
        <begin position="339"/>
        <end position="360"/>
    </location>
</feature>
<name>A0ABR7BVT2_9ACTN</name>
<dbReference type="PRINTS" id="PR00038">
    <property type="entry name" value="HTHLUXR"/>
</dbReference>
<evidence type="ECO:0000313" key="7">
    <source>
        <dbReference type="EMBL" id="MBC5585729.1"/>
    </source>
</evidence>
<dbReference type="PANTHER" id="PTHR44688:SF16">
    <property type="entry name" value="DNA-BINDING TRANSCRIPTIONAL ACTIVATOR DEVR_DOSR"/>
    <property type="match status" value="1"/>
</dbReference>
<dbReference type="Gene3D" id="1.10.10.10">
    <property type="entry name" value="Winged helix-like DNA-binding domain superfamily/Winged helix DNA-binding domain"/>
    <property type="match status" value="1"/>
</dbReference>
<evidence type="ECO:0000256" key="5">
    <source>
        <dbReference type="SAM" id="SignalP"/>
    </source>
</evidence>
<evidence type="ECO:0000256" key="4">
    <source>
        <dbReference type="SAM" id="Phobius"/>
    </source>
</evidence>
<feature type="transmembrane region" description="Helical" evidence="4">
    <location>
        <begin position="306"/>
        <end position="327"/>
    </location>
</feature>
<feature type="chain" id="PRO_5045635668" evidence="5">
    <location>
        <begin position="28"/>
        <end position="464"/>
    </location>
</feature>
<dbReference type="InterPro" id="IPR016032">
    <property type="entry name" value="Sig_transdc_resp-reg_C-effctor"/>
</dbReference>
<dbReference type="CDD" id="cd06170">
    <property type="entry name" value="LuxR_C_like"/>
    <property type="match status" value="1"/>
</dbReference>
<feature type="transmembrane region" description="Helical" evidence="4">
    <location>
        <begin position="190"/>
        <end position="209"/>
    </location>
</feature>
<feature type="signal peptide" evidence="5">
    <location>
        <begin position="1"/>
        <end position="27"/>
    </location>
</feature>
<dbReference type="Proteomes" id="UP000622448">
    <property type="component" value="Unassembled WGS sequence"/>
</dbReference>
<dbReference type="PROSITE" id="PS51257">
    <property type="entry name" value="PROKAR_LIPOPROTEIN"/>
    <property type="match status" value="1"/>
</dbReference>
<evidence type="ECO:0000259" key="6">
    <source>
        <dbReference type="PROSITE" id="PS50043"/>
    </source>
</evidence>
<feature type="transmembrane region" description="Helical" evidence="4">
    <location>
        <begin position="150"/>
        <end position="170"/>
    </location>
</feature>
<keyword evidence="4" id="KW-1133">Transmembrane helix</keyword>
<keyword evidence="2" id="KW-0238">DNA-binding</keyword>